<keyword evidence="2" id="KW-0067">ATP-binding</keyword>
<feature type="non-terminal residue" evidence="4">
    <location>
        <position position="189"/>
    </location>
</feature>
<dbReference type="InterPro" id="IPR013126">
    <property type="entry name" value="Hsp_70_fam"/>
</dbReference>
<name>A0A5J4VDV0_9EUKA</name>
<evidence type="ECO:0000313" key="5">
    <source>
        <dbReference type="Proteomes" id="UP000324800"/>
    </source>
</evidence>
<keyword evidence="1" id="KW-0547">Nucleotide-binding</keyword>
<comment type="caution">
    <text evidence="4">The sequence shown here is derived from an EMBL/GenBank/DDBJ whole genome shotgun (WGS) entry which is preliminary data.</text>
</comment>
<dbReference type="EMBL" id="SNRW01007734">
    <property type="protein sequence ID" value="KAA6380740.1"/>
    <property type="molecule type" value="Genomic_DNA"/>
</dbReference>
<evidence type="ECO:0000256" key="1">
    <source>
        <dbReference type="ARBA" id="ARBA00022741"/>
    </source>
</evidence>
<dbReference type="Proteomes" id="UP000324800">
    <property type="component" value="Unassembled WGS sequence"/>
</dbReference>
<keyword evidence="4" id="KW-0346">Stress response</keyword>
<dbReference type="OrthoDB" id="2401965at2759"/>
<evidence type="ECO:0000256" key="2">
    <source>
        <dbReference type="ARBA" id="ARBA00022840"/>
    </source>
</evidence>
<evidence type="ECO:0000256" key="3">
    <source>
        <dbReference type="SAM" id="MobiDB-lite"/>
    </source>
</evidence>
<dbReference type="PANTHER" id="PTHR19375">
    <property type="entry name" value="HEAT SHOCK PROTEIN 70KDA"/>
    <property type="match status" value="1"/>
</dbReference>
<dbReference type="InterPro" id="IPR043129">
    <property type="entry name" value="ATPase_NBD"/>
</dbReference>
<proteinExistence type="predicted"/>
<dbReference type="GO" id="GO:0140662">
    <property type="term" value="F:ATP-dependent protein folding chaperone"/>
    <property type="evidence" value="ECO:0007669"/>
    <property type="project" value="InterPro"/>
</dbReference>
<dbReference type="Pfam" id="PF00012">
    <property type="entry name" value="HSP70"/>
    <property type="match status" value="1"/>
</dbReference>
<dbReference type="InterPro" id="IPR018181">
    <property type="entry name" value="Heat_shock_70_CS"/>
</dbReference>
<protein>
    <submittedName>
        <fullName evidence="4">Putative Heat shock 70 kDa protein</fullName>
    </submittedName>
</protein>
<gene>
    <name evidence="4" type="ORF">EZS28_023734</name>
</gene>
<dbReference type="SUPFAM" id="SSF53067">
    <property type="entry name" value="Actin-like ATPase domain"/>
    <property type="match status" value="1"/>
</dbReference>
<dbReference type="PROSITE" id="PS00297">
    <property type="entry name" value="HSP70_1"/>
    <property type="match status" value="1"/>
</dbReference>
<dbReference type="GO" id="GO:0005524">
    <property type="term" value="F:ATP binding"/>
    <property type="evidence" value="ECO:0007669"/>
    <property type="project" value="UniProtKB-KW"/>
</dbReference>
<reference evidence="4 5" key="1">
    <citation type="submission" date="2019-03" db="EMBL/GenBank/DDBJ databases">
        <title>Single cell metagenomics reveals metabolic interactions within the superorganism composed of flagellate Streblomastix strix and complex community of Bacteroidetes bacteria on its surface.</title>
        <authorList>
            <person name="Treitli S.C."/>
            <person name="Kolisko M."/>
            <person name="Husnik F."/>
            <person name="Keeling P."/>
            <person name="Hampl V."/>
        </authorList>
    </citation>
    <scope>NUCLEOTIDE SEQUENCE [LARGE SCALE GENOMIC DNA]</scope>
    <source>
        <strain evidence="4">ST1C</strain>
    </source>
</reference>
<organism evidence="4 5">
    <name type="scientific">Streblomastix strix</name>
    <dbReference type="NCBI Taxonomy" id="222440"/>
    <lineage>
        <taxon>Eukaryota</taxon>
        <taxon>Metamonada</taxon>
        <taxon>Preaxostyla</taxon>
        <taxon>Oxymonadida</taxon>
        <taxon>Streblomastigidae</taxon>
        <taxon>Streblomastix</taxon>
    </lineage>
</organism>
<dbReference type="PRINTS" id="PR00301">
    <property type="entry name" value="HEATSHOCK70"/>
</dbReference>
<feature type="region of interest" description="Disordered" evidence="3">
    <location>
        <begin position="1"/>
        <end position="32"/>
    </location>
</feature>
<sequence>MHLKGCYSPPNSKSGTTAPHPRLEDCRPPRSPRYTEQTLSLLVLIALSTAKREKEASKEKAVGTVIGIDLGTTYSCVGVYQNGRVEIIANELGHRTTPSWVAFTENERLIGDAAKSQVSINPANTVYDIKRLIGRKWSDPEVQRDAKLYPFKVANQNGKPVVEVKVKGGETKQFTPEEISAMILGKMKE</sequence>
<accession>A0A5J4VDV0</accession>
<dbReference type="AlphaFoldDB" id="A0A5J4VDV0"/>
<evidence type="ECO:0000313" key="4">
    <source>
        <dbReference type="EMBL" id="KAA6380740.1"/>
    </source>
</evidence>
<dbReference type="Gene3D" id="3.30.420.40">
    <property type="match status" value="1"/>
</dbReference>